<evidence type="ECO:0000256" key="3">
    <source>
        <dbReference type="ARBA" id="ARBA00022679"/>
    </source>
</evidence>
<evidence type="ECO:0000256" key="4">
    <source>
        <dbReference type="ARBA" id="ARBA00022741"/>
    </source>
</evidence>
<evidence type="ECO:0000256" key="1">
    <source>
        <dbReference type="ARBA" id="ARBA00012513"/>
    </source>
</evidence>
<dbReference type="EC" id="2.7.11.1" evidence="1"/>
<comment type="catalytic activity">
    <reaction evidence="7">
        <text>L-threonyl-[protein] + ATP = O-phospho-L-threonyl-[protein] + ADP + H(+)</text>
        <dbReference type="Rhea" id="RHEA:46608"/>
        <dbReference type="Rhea" id="RHEA-COMP:11060"/>
        <dbReference type="Rhea" id="RHEA-COMP:11605"/>
        <dbReference type="ChEBI" id="CHEBI:15378"/>
        <dbReference type="ChEBI" id="CHEBI:30013"/>
        <dbReference type="ChEBI" id="CHEBI:30616"/>
        <dbReference type="ChEBI" id="CHEBI:61977"/>
        <dbReference type="ChEBI" id="CHEBI:456216"/>
        <dbReference type="EC" id="2.7.11.1"/>
    </reaction>
</comment>
<dbReference type="GO" id="GO:0005524">
    <property type="term" value="F:ATP binding"/>
    <property type="evidence" value="ECO:0007669"/>
    <property type="project" value="UniProtKB-KW"/>
</dbReference>
<evidence type="ECO:0000313" key="10">
    <source>
        <dbReference type="EMBL" id="KEQ65928.1"/>
    </source>
</evidence>
<evidence type="ECO:0000256" key="8">
    <source>
        <dbReference type="ARBA" id="ARBA00048679"/>
    </source>
</evidence>
<organism evidence="10 11">
    <name type="scientific">Aureobasidium melanogenum (strain CBS 110374)</name>
    <name type="common">Aureobasidium pullulans var. melanogenum</name>
    <dbReference type="NCBI Taxonomy" id="1043003"/>
    <lineage>
        <taxon>Eukaryota</taxon>
        <taxon>Fungi</taxon>
        <taxon>Dikarya</taxon>
        <taxon>Ascomycota</taxon>
        <taxon>Pezizomycotina</taxon>
        <taxon>Dothideomycetes</taxon>
        <taxon>Dothideomycetidae</taxon>
        <taxon>Dothideales</taxon>
        <taxon>Saccotheciaceae</taxon>
        <taxon>Aureobasidium</taxon>
    </lineage>
</organism>
<keyword evidence="3" id="KW-0808">Transferase</keyword>
<evidence type="ECO:0000256" key="2">
    <source>
        <dbReference type="ARBA" id="ARBA00022527"/>
    </source>
</evidence>
<evidence type="ECO:0000259" key="9">
    <source>
        <dbReference type="Pfam" id="PF01163"/>
    </source>
</evidence>
<feature type="non-terminal residue" evidence="10">
    <location>
        <position position="1"/>
    </location>
</feature>
<protein>
    <recommendedName>
        <fullName evidence="1">non-specific serine/threonine protein kinase</fullName>
        <ecNumber evidence="1">2.7.11.1</ecNumber>
    </recommendedName>
</protein>
<proteinExistence type="predicted"/>
<gene>
    <name evidence="10" type="ORF">M437DRAFT_41350</name>
</gene>
<comment type="catalytic activity">
    <reaction evidence="8">
        <text>L-seryl-[protein] + ATP = O-phospho-L-seryl-[protein] + ADP + H(+)</text>
        <dbReference type="Rhea" id="RHEA:17989"/>
        <dbReference type="Rhea" id="RHEA-COMP:9863"/>
        <dbReference type="Rhea" id="RHEA-COMP:11604"/>
        <dbReference type="ChEBI" id="CHEBI:15378"/>
        <dbReference type="ChEBI" id="CHEBI:29999"/>
        <dbReference type="ChEBI" id="CHEBI:30616"/>
        <dbReference type="ChEBI" id="CHEBI:83421"/>
        <dbReference type="ChEBI" id="CHEBI:456216"/>
        <dbReference type="EC" id="2.7.11.1"/>
    </reaction>
</comment>
<dbReference type="HOGENOM" id="CLU_064787_2_0_1"/>
<dbReference type="GO" id="GO:0004674">
    <property type="term" value="F:protein serine/threonine kinase activity"/>
    <property type="evidence" value="ECO:0007669"/>
    <property type="project" value="UniProtKB-KW"/>
</dbReference>
<dbReference type="InterPro" id="IPR011009">
    <property type="entry name" value="Kinase-like_dom_sf"/>
</dbReference>
<dbReference type="AlphaFoldDB" id="A0A074VZH1"/>
<keyword evidence="4" id="KW-0547">Nucleotide-binding</keyword>
<accession>A0A074VZH1</accession>
<dbReference type="Gene3D" id="1.10.510.10">
    <property type="entry name" value="Transferase(Phosphotransferase) domain 1"/>
    <property type="match status" value="1"/>
</dbReference>
<dbReference type="RefSeq" id="XP_040882951.1">
    <property type="nucleotide sequence ID" value="XM_041020368.1"/>
</dbReference>
<dbReference type="InterPro" id="IPR018934">
    <property type="entry name" value="RIO_dom"/>
</dbReference>
<evidence type="ECO:0000256" key="6">
    <source>
        <dbReference type="ARBA" id="ARBA00022840"/>
    </source>
</evidence>
<evidence type="ECO:0000256" key="5">
    <source>
        <dbReference type="ARBA" id="ARBA00022777"/>
    </source>
</evidence>
<name>A0A074VZH1_AURM1</name>
<sequence>SSVQNLPLPGITNLWHSLSIDYLALKLGHKLKSRVQEATCRHFEGKVVVKLARFPWGIPQLDQEMQAYEWLKNTNIGPIFLAHVTEEGRTIRFVMEYIAYTHHAAPEEILFCQEVLGRLHKLGIQHGDVNKYNILIREECVILIDFACATQCHDPGLLTAELNSLELERHEPSGRGRAMGH</sequence>
<dbReference type="SUPFAM" id="SSF56112">
    <property type="entry name" value="Protein kinase-like (PK-like)"/>
    <property type="match status" value="1"/>
</dbReference>
<keyword evidence="2" id="KW-0723">Serine/threonine-protein kinase</keyword>
<dbReference type="Proteomes" id="UP000030672">
    <property type="component" value="Unassembled WGS sequence"/>
</dbReference>
<dbReference type="EMBL" id="KL584826">
    <property type="protein sequence ID" value="KEQ65928.1"/>
    <property type="molecule type" value="Genomic_DNA"/>
</dbReference>
<keyword evidence="11" id="KW-1185">Reference proteome</keyword>
<reference evidence="10 11" key="1">
    <citation type="journal article" date="2014" name="BMC Genomics">
        <title>Genome sequencing of four Aureobasidium pullulans varieties: biotechnological potential, stress tolerance, and description of new species.</title>
        <authorList>
            <person name="Gostin Ar C."/>
            <person name="Ohm R.A."/>
            <person name="Kogej T."/>
            <person name="Sonjak S."/>
            <person name="Turk M."/>
            <person name="Zajc J."/>
            <person name="Zalar P."/>
            <person name="Grube M."/>
            <person name="Sun H."/>
            <person name="Han J."/>
            <person name="Sharma A."/>
            <person name="Chiniquy J."/>
            <person name="Ngan C.Y."/>
            <person name="Lipzen A."/>
            <person name="Barry K."/>
            <person name="Grigoriev I.V."/>
            <person name="Gunde-Cimerman N."/>
        </authorList>
    </citation>
    <scope>NUCLEOTIDE SEQUENCE [LARGE SCALE GENOMIC DNA]</scope>
    <source>
        <strain evidence="10 11">CBS 110374</strain>
    </source>
</reference>
<dbReference type="GeneID" id="63913741"/>
<evidence type="ECO:0000256" key="7">
    <source>
        <dbReference type="ARBA" id="ARBA00047899"/>
    </source>
</evidence>
<feature type="domain" description="RIO-type" evidence="9">
    <location>
        <begin position="114"/>
        <end position="156"/>
    </location>
</feature>
<keyword evidence="5" id="KW-0418">Kinase</keyword>
<keyword evidence="6" id="KW-0067">ATP-binding</keyword>
<dbReference type="Pfam" id="PF01163">
    <property type="entry name" value="RIO1"/>
    <property type="match status" value="1"/>
</dbReference>
<dbReference type="STRING" id="1043003.A0A074VZH1"/>
<evidence type="ECO:0000313" key="11">
    <source>
        <dbReference type="Proteomes" id="UP000030672"/>
    </source>
</evidence>